<dbReference type="InterPro" id="IPR014917">
    <property type="entry name" value="DUF1800"/>
</dbReference>
<accession>A0ABP8QIB2</accession>
<organism evidence="2 3">
    <name type="scientific">Hymenobacter ginsengisoli</name>
    <dbReference type="NCBI Taxonomy" id="1051626"/>
    <lineage>
        <taxon>Bacteria</taxon>
        <taxon>Pseudomonadati</taxon>
        <taxon>Bacteroidota</taxon>
        <taxon>Cytophagia</taxon>
        <taxon>Cytophagales</taxon>
        <taxon>Hymenobacteraceae</taxon>
        <taxon>Hymenobacter</taxon>
    </lineage>
</organism>
<proteinExistence type="predicted"/>
<reference evidence="3" key="1">
    <citation type="journal article" date="2019" name="Int. J. Syst. Evol. Microbiol.">
        <title>The Global Catalogue of Microorganisms (GCM) 10K type strain sequencing project: providing services to taxonomists for standard genome sequencing and annotation.</title>
        <authorList>
            <consortium name="The Broad Institute Genomics Platform"/>
            <consortium name="The Broad Institute Genome Sequencing Center for Infectious Disease"/>
            <person name="Wu L."/>
            <person name="Ma J."/>
        </authorList>
    </citation>
    <scope>NUCLEOTIDE SEQUENCE [LARGE SCALE GENOMIC DNA]</scope>
    <source>
        <strain evidence="3">JCM 17841</strain>
    </source>
</reference>
<evidence type="ECO:0000256" key="1">
    <source>
        <dbReference type="SAM" id="MobiDB-lite"/>
    </source>
</evidence>
<feature type="compositionally biased region" description="Low complexity" evidence="1">
    <location>
        <begin position="86"/>
        <end position="97"/>
    </location>
</feature>
<feature type="region of interest" description="Disordered" evidence="1">
    <location>
        <begin position="73"/>
        <end position="97"/>
    </location>
</feature>
<sequence length="532" mass="58402">MNTQQLQHLYWRAGFGPRPQDVAAGLSPAKALRQLLHEARAYEPIPSATLAGFQDPLGAVMAVPPGVPAPATMGAAGPAAAPPAPASSAQPGTASPALPLAPVDELRPRSALALRRAGLPQLRRADLTPEQRKLQNESIRDAFISMSTAWMDRMATSPGQLREKVALFWHGHFACRTRRPDDSLALLNTIREKALGKFPDLLLAVSQEPAMLQFLNNQQNRKEHPNENFAREVMELFTLGRGNYTENDVKEAARAFTGWGFDGQSRFVFRERQHDADPKTLLGQTGNWGGEDALRIIMQQPAAATFLVTKMYRYFVNDVPDPAHIAPLAGAFRKSGYDVSDLLERMFSADWFYAPANTGSLIKSPVALVAGLRRTLNLKVDNDKQLLGYQKALGQTLFMPPNVAGWPGGRAWIDSSSLLLRLQLPSILFKNAEFAVRLKDDENDITPQTTGKERLVKNAETTHLPLAPIQLLLGAVPPEQQPQRLASFLLQAPLRPENLALVQLAAAKAATPEERLRNTLVSLLSLPEYQLA</sequence>
<comment type="caution">
    <text evidence="2">The sequence shown here is derived from an EMBL/GenBank/DDBJ whole genome shotgun (WGS) entry which is preliminary data.</text>
</comment>
<evidence type="ECO:0000313" key="3">
    <source>
        <dbReference type="Proteomes" id="UP001501243"/>
    </source>
</evidence>
<dbReference type="Proteomes" id="UP001501243">
    <property type="component" value="Unassembled WGS sequence"/>
</dbReference>
<dbReference type="Pfam" id="PF08811">
    <property type="entry name" value="DUF1800"/>
    <property type="match status" value="1"/>
</dbReference>
<keyword evidence="3" id="KW-1185">Reference proteome</keyword>
<dbReference type="EMBL" id="BAABGQ010000006">
    <property type="protein sequence ID" value="GAA4503914.1"/>
    <property type="molecule type" value="Genomic_DNA"/>
</dbReference>
<protein>
    <recommendedName>
        <fullName evidence="4">DUF1800 domain-containing protein</fullName>
    </recommendedName>
</protein>
<gene>
    <name evidence="2" type="ORF">GCM10023172_29560</name>
</gene>
<name>A0ABP8QIB2_9BACT</name>
<evidence type="ECO:0000313" key="2">
    <source>
        <dbReference type="EMBL" id="GAA4503914.1"/>
    </source>
</evidence>
<dbReference type="RefSeq" id="WP_208129673.1">
    <property type="nucleotide sequence ID" value="NZ_BAABGQ010000006.1"/>
</dbReference>
<evidence type="ECO:0008006" key="4">
    <source>
        <dbReference type="Google" id="ProtNLM"/>
    </source>
</evidence>